<feature type="compositionally biased region" description="Low complexity" evidence="6">
    <location>
        <begin position="448"/>
        <end position="461"/>
    </location>
</feature>
<comment type="caution">
    <text evidence="8">The sequence shown here is derived from an EMBL/GenBank/DDBJ whole genome shotgun (WGS) entry which is preliminary data.</text>
</comment>
<dbReference type="CDD" id="cd16100">
    <property type="entry name" value="ARID"/>
    <property type="match status" value="1"/>
</dbReference>
<reference evidence="8" key="1">
    <citation type="submission" date="2021-01" db="EMBL/GenBank/DDBJ databases">
        <authorList>
            <person name="Eckstrom K.M.E."/>
        </authorList>
    </citation>
    <scope>NUCLEOTIDE SEQUENCE</scope>
    <source>
        <strain evidence="8">UVCC 0001</strain>
    </source>
</reference>
<dbReference type="AlphaFoldDB" id="A0AAD9IHQ2"/>
<dbReference type="InterPro" id="IPR001606">
    <property type="entry name" value="ARID_dom"/>
</dbReference>
<evidence type="ECO:0000256" key="4">
    <source>
        <dbReference type="ARBA" id="ARBA00023242"/>
    </source>
</evidence>
<feature type="region of interest" description="Disordered" evidence="6">
    <location>
        <begin position="435"/>
        <end position="461"/>
    </location>
</feature>
<dbReference type="PROSITE" id="PS51011">
    <property type="entry name" value="ARID"/>
    <property type="match status" value="1"/>
</dbReference>
<dbReference type="GO" id="GO:0006357">
    <property type="term" value="P:regulation of transcription by RNA polymerase II"/>
    <property type="evidence" value="ECO:0007669"/>
    <property type="project" value="InterPro"/>
</dbReference>
<evidence type="ECO:0000256" key="5">
    <source>
        <dbReference type="SAM" id="Coils"/>
    </source>
</evidence>
<dbReference type="SMART" id="SM00501">
    <property type="entry name" value="BRIGHT"/>
    <property type="match status" value="1"/>
</dbReference>
<keyword evidence="4" id="KW-0539">Nucleus</keyword>
<feature type="coiled-coil region" evidence="5">
    <location>
        <begin position="364"/>
        <end position="398"/>
    </location>
</feature>
<protein>
    <recommendedName>
        <fullName evidence="7">ARID domain-containing protein</fullName>
    </recommendedName>
</protein>
<feature type="compositionally biased region" description="Basic residues" evidence="6">
    <location>
        <begin position="122"/>
        <end position="132"/>
    </location>
</feature>
<feature type="region of interest" description="Disordered" evidence="6">
    <location>
        <begin position="500"/>
        <end position="545"/>
    </location>
</feature>
<sequence>MVQPAPRFNKQALDLDAFWSIVVQKYGGYDSVCQNKLWASVARVMGASAGMTNASFCIRRLYERCLLPYERYKLQGTAPSPTKSWPNSMPADDGEEEGGLSGCSQQEAPGPTSSGGSLQRGRPARSNRGRHSRWGDEMLDWEEVRRRPRSRRASGEEGRTRWSVLGPGESQECSQSQAAHGLTEADDDEADETEALDTTWISGYHVRLGGDSPGARRSGLIVSYDAAADKHVVEFGGGARQSLCLDALDWELCAEDANDALAVQQLARLGSGVPPPVEEACGHADGAEDEEMGAEATRDMQTAVSALVSELVGSVAPGGASASHTHAAQAALRGTLRQALTAGWGAPQHEPVLASVIRSGATALRSKSAELAGAHARISKLEAELAETRAGLDRQLAALRGGNDELRASVNVLLQALVAQGRGPRAPSPVAYVAPPRPGEAPDQPDRPLGGAAVGAPRPAGHAVPVWAPPTDLHAPALAKSGAGALQPWPAEQTIHAVVPGACRPRPMPGSRGGPSRAPPCPARASRPSTRARAPRRTRAFPNRS</sequence>
<keyword evidence="9" id="KW-1185">Reference proteome</keyword>
<dbReference type="InterPro" id="IPR045147">
    <property type="entry name" value="ARI3A/B/C"/>
</dbReference>
<evidence type="ECO:0000256" key="2">
    <source>
        <dbReference type="ARBA" id="ARBA00023125"/>
    </source>
</evidence>
<gene>
    <name evidence="8" type="ORF">QBZ16_003714</name>
</gene>
<evidence type="ECO:0000313" key="9">
    <source>
        <dbReference type="Proteomes" id="UP001255856"/>
    </source>
</evidence>
<dbReference type="PANTHER" id="PTHR15348">
    <property type="entry name" value="AT-RICH INTERACTIVE DOMAIN-CONTAINING PROTEIN ARID DOMAIN- CONTAINING PROTEIN DEAD RINGER PROTEIN B-CELL REGULATOR OF IGH TRANSCRIPTION BRIGHT"/>
    <property type="match status" value="1"/>
</dbReference>
<dbReference type="SMART" id="SM01014">
    <property type="entry name" value="ARID"/>
    <property type="match status" value="1"/>
</dbReference>
<feature type="domain" description="ARID" evidence="7">
    <location>
        <begin position="1"/>
        <end position="74"/>
    </location>
</feature>
<dbReference type="SUPFAM" id="SSF46774">
    <property type="entry name" value="ARID-like"/>
    <property type="match status" value="1"/>
</dbReference>
<feature type="compositionally biased region" description="Low complexity" evidence="6">
    <location>
        <begin position="523"/>
        <end position="532"/>
    </location>
</feature>
<organism evidence="8 9">
    <name type="scientific">Prototheca wickerhamii</name>
    <dbReference type="NCBI Taxonomy" id="3111"/>
    <lineage>
        <taxon>Eukaryota</taxon>
        <taxon>Viridiplantae</taxon>
        <taxon>Chlorophyta</taxon>
        <taxon>core chlorophytes</taxon>
        <taxon>Trebouxiophyceae</taxon>
        <taxon>Chlorellales</taxon>
        <taxon>Chlorellaceae</taxon>
        <taxon>Prototheca</taxon>
    </lineage>
</organism>
<feature type="region of interest" description="Disordered" evidence="6">
    <location>
        <begin position="145"/>
        <end position="188"/>
    </location>
</feature>
<dbReference type="GO" id="GO:0005634">
    <property type="term" value="C:nucleus"/>
    <property type="evidence" value="ECO:0007669"/>
    <property type="project" value="TreeGrafter"/>
</dbReference>
<evidence type="ECO:0000259" key="7">
    <source>
        <dbReference type="PROSITE" id="PS51011"/>
    </source>
</evidence>
<keyword evidence="3" id="KW-0804">Transcription</keyword>
<evidence type="ECO:0000256" key="1">
    <source>
        <dbReference type="ARBA" id="ARBA00023015"/>
    </source>
</evidence>
<dbReference type="Pfam" id="PF01388">
    <property type="entry name" value="ARID"/>
    <property type="match status" value="1"/>
</dbReference>
<keyword evidence="5" id="KW-0175">Coiled coil</keyword>
<keyword evidence="2" id="KW-0238">DNA-binding</keyword>
<keyword evidence="1" id="KW-0805">Transcription regulation</keyword>
<dbReference type="PANTHER" id="PTHR15348:SF0">
    <property type="entry name" value="PROTEIN DEAD RINGER"/>
    <property type="match status" value="1"/>
</dbReference>
<name>A0AAD9IHQ2_PROWI</name>
<dbReference type="GO" id="GO:0003677">
    <property type="term" value="F:DNA binding"/>
    <property type="evidence" value="ECO:0007669"/>
    <property type="project" value="UniProtKB-KW"/>
</dbReference>
<evidence type="ECO:0000256" key="6">
    <source>
        <dbReference type="SAM" id="MobiDB-lite"/>
    </source>
</evidence>
<feature type="compositionally biased region" description="Polar residues" evidence="6">
    <location>
        <begin position="77"/>
        <end position="87"/>
    </location>
</feature>
<dbReference type="InterPro" id="IPR036431">
    <property type="entry name" value="ARID_dom_sf"/>
</dbReference>
<dbReference type="Proteomes" id="UP001255856">
    <property type="component" value="Unassembled WGS sequence"/>
</dbReference>
<dbReference type="Gene3D" id="1.10.150.60">
    <property type="entry name" value="ARID DNA-binding domain"/>
    <property type="match status" value="1"/>
</dbReference>
<feature type="compositionally biased region" description="Polar residues" evidence="6">
    <location>
        <begin position="102"/>
        <end position="117"/>
    </location>
</feature>
<proteinExistence type="predicted"/>
<evidence type="ECO:0000256" key="3">
    <source>
        <dbReference type="ARBA" id="ARBA00023163"/>
    </source>
</evidence>
<accession>A0AAD9IHQ2</accession>
<feature type="region of interest" description="Disordered" evidence="6">
    <location>
        <begin position="77"/>
        <end position="132"/>
    </location>
</feature>
<dbReference type="EMBL" id="JASFZW010000005">
    <property type="protein sequence ID" value="KAK2077846.1"/>
    <property type="molecule type" value="Genomic_DNA"/>
</dbReference>
<evidence type="ECO:0000313" key="8">
    <source>
        <dbReference type="EMBL" id="KAK2077846.1"/>
    </source>
</evidence>